<name>A0AAV5C861_ELECO</name>
<reference evidence="6" key="2">
    <citation type="submission" date="2021-12" db="EMBL/GenBank/DDBJ databases">
        <title>Resequencing data analysis of finger millet.</title>
        <authorList>
            <person name="Hatakeyama M."/>
            <person name="Aluri S."/>
            <person name="Balachadran M.T."/>
            <person name="Sivarajan S.R."/>
            <person name="Poveda L."/>
            <person name="Shimizu-Inatsugi R."/>
            <person name="Schlapbach R."/>
            <person name="Sreeman S.M."/>
            <person name="Shimizu K.K."/>
        </authorList>
    </citation>
    <scope>NUCLEOTIDE SEQUENCE</scope>
</reference>
<dbReference type="Proteomes" id="UP001054889">
    <property type="component" value="Unassembled WGS sequence"/>
</dbReference>
<comment type="caution">
    <text evidence="6">The sequence shown here is derived from an EMBL/GenBank/DDBJ whole genome shotgun (WGS) entry which is preliminary data.</text>
</comment>
<proteinExistence type="inferred from homology"/>
<dbReference type="Pfam" id="PF24758">
    <property type="entry name" value="LRR_At5g56370"/>
    <property type="match status" value="1"/>
</dbReference>
<feature type="compositionally biased region" description="Gly residues" evidence="2">
    <location>
        <begin position="59"/>
        <end position="68"/>
    </location>
</feature>
<keyword evidence="7" id="KW-1185">Reference proteome</keyword>
<feature type="compositionally biased region" description="Basic and acidic residues" evidence="2">
    <location>
        <begin position="48"/>
        <end position="57"/>
    </location>
</feature>
<dbReference type="Pfam" id="PF00244">
    <property type="entry name" value="14-3-3"/>
    <property type="match status" value="1"/>
</dbReference>
<organism evidence="6 7">
    <name type="scientific">Eleusine coracana subsp. coracana</name>
    <dbReference type="NCBI Taxonomy" id="191504"/>
    <lineage>
        <taxon>Eukaryota</taxon>
        <taxon>Viridiplantae</taxon>
        <taxon>Streptophyta</taxon>
        <taxon>Embryophyta</taxon>
        <taxon>Tracheophyta</taxon>
        <taxon>Spermatophyta</taxon>
        <taxon>Magnoliopsida</taxon>
        <taxon>Liliopsida</taxon>
        <taxon>Poales</taxon>
        <taxon>Poaceae</taxon>
        <taxon>PACMAD clade</taxon>
        <taxon>Chloridoideae</taxon>
        <taxon>Cynodonteae</taxon>
        <taxon>Eleusininae</taxon>
        <taxon>Eleusine</taxon>
    </lineage>
</organism>
<gene>
    <name evidence="6" type="primary">ga10926</name>
    <name evidence="6" type="ORF">PR202_ga10926</name>
</gene>
<evidence type="ECO:0000256" key="2">
    <source>
        <dbReference type="SAM" id="MobiDB-lite"/>
    </source>
</evidence>
<accession>A0AAV5C861</accession>
<evidence type="ECO:0000256" key="3">
    <source>
        <dbReference type="SAM" id="SignalP"/>
    </source>
</evidence>
<dbReference type="SUPFAM" id="SSF48445">
    <property type="entry name" value="14-3-3 protein"/>
    <property type="match status" value="1"/>
</dbReference>
<evidence type="ECO:0000256" key="1">
    <source>
        <dbReference type="ARBA" id="ARBA00006141"/>
    </source>
</evidence>
<sequence length="834" mass="94207">MVHIYRIPRPAAFARLFSSLFSRAAAAAGACSSTPAAQRRRPRFASAAEERPRDHHVSGRGGGGGSGGRLAPRKVLLHRQACQPHWRLDGKFRLRPPFFVFCAREDPPPLLIHFPPLMPHLLETTIASVGGFEDSIGVARGDMMTAMCSAAELGTGFTKKEMNLFTMSWRLLIQEKHKAWKKVVQFHKDLELEGNWDSTAHKVAEEFRLKLEDEIQNAYCSFIEVIRKTIIPSCRTPEITVFFHETIADCYVCMVETIDDFLDPMTVLKYAFGSSVLLRQNRKKAVKQALKSQELALKKVKEELCPTSPIRLSTALKTSLLYDKYCKRKDLYNLLENCSERAHQVVQEAIDDAESEMKSCNDGKQKTEQGRKKQQMLVIGSAHFLTTSCSKSCIAWIVCIGQFKRAPSPDDGSASLSCSRISPLTSPSSTRRRMIDDVPISRLMSCYAEAVERLLLHAISQAVADAVEMKLLPDVHFRKRTEEHPTVYGQRLMAFLDASPGAFRCLTSLSLRSLRFADPDMPCILMSACHSLRRLHLVLCHGGVLRVDAPPTSQLVTLNIVKGKFPRVELISAPRLERLFLGTRIGEPNPPLQLGNVPQLHYIWLASAHLSFQEEPFKFNTTTTNIMLTTLHLNFKDEKVWQGLNNKQLQLTNNNVFLHLKDLYLHDIVPAQRRCDDLNWTLLLLQAAPSLDSFHLKISWHTCCRYTNNKLLLFCDPPAAAETTNVPLIIAPSFKHHNLEFLEIQGIKMDDDSLISYARLVMERAVSLKRIRLLGVENCTHCERLDPEDAIPFIREAVFPRNQGDKKLVREQLLARGSSIQLIMDDASSIFRHA</sequence>
<dbReference type="Gene3D" id="1.20.190.20">
    <property type="entry name" value="14-3-3 domain"/>
    <property type="match status" value="1"/>
</dbReference>
<feature type="domain" description="F-box/LRR-repeat protein 15/At3g58940/PEG3-like LRR" evidence="5">
    <location>
        <begin position="472"/>
        <end position="603"/>
    </location>
</feature>
<feature type="chain" id="PRO_5043573844" evidence="3">
    <location>
        <begin position="27"/>
        <end position="834"/>
    </location>
</feature>
<evidence type="ECO:0000313" key="7">
    <source>
        <dbReference type="Proteomes" id="UP001054889"/>
    </source>
</evidence>
<evidence type="ECO:0000313" key="6">
    <source>
        <dbReference type="EMBL" id="GJM94291.1"/>
    </source>
</evidence>
<dbReference type="InterPro" id="IPR023410">
    <property type="entry name" value="14-3-3_domain"/>
</dbReference>
<dbReference type="AlphaFoldDB" id="A0AAV5C861"/>
<dbReference type="EMBL" id="BQKI01000005">
    <property type="protein sequence ID" value="GJM94291.1"/>
    <property type="molecule type" value="Genomic_DNA"/>
</dbReference>
<protein>
    <submittedName>
        <fullName evidence="6">Uncharacterized protein</fullName>
    </submittedName>
</protein>
<feature type="region of interest" description="Disordered" evidence="2">
    <location>
        <begin position="31"/>
        <end position="70"/>
    </location>
</feature>
<dbReference type="InterPro" id="IPR044997">
    <property type="entry name" value="F-box_plant"/>
</dbReference>
<evidence type="ECO:0000259" key="5">
    <source>
        <dbReference type="Pfam" id="PF24758"/>
    </source>
</evidence>
<dbReference type="InterPro" id="IPR055411">
    <property type="entry name" value="LRR_FXL15/At3g58940/PEG3-like"/>
</dbReference>
<dbReference type="SUPFAM" id="SSF52058">
    <property type="entry name" value="L domain-like"/>
    <property type="match status" value="1"/>
</dbReference>
<dbReference type="InterPro" id="IPR036815">
    <property type="entry name" value="14-3-3_dom_sf"/>
</dbReference>
<dbReference type="PANTHER" id="PTHR32153">
    <property type="entry name" value="OJ000223_09.16 PROTEIN"/>
    <property type="match status" value="1"/>
</dbReference>
<feature type="signal peptide" evidence="3">
    <location>
        <begin position="1"/>
        <end position="26"/>
    </location>
</feature>
<comment type="similarity">
    <text evidence="1">Belongs to the 14-3-3 family.</text>
</comment>
<reference evidence="6" key="1">
    <citation type="journal article" date="2018" name="DNA Res.">
        <title>Multiple hybrid de novo genome assembly of finger millet, an orphan allotetraploid crop.</title>
        <authorList>
            <person name="Hatakeyama M."/>
            <person name="Aluri S."/>
            <person name="Balachadran M.T."/>
            <person name="Sivarajan S.R."/>
            <person name="Patrignani A."/>
            <person name="Gruter S."/>
            <person name="Poveda L."/>
            <person name="Shimizu-Inatsugi R."/>
            <person name="Baeten J."/>
            <person name="Francoijs K.J."/>
            <person name="Nataraja K.N."/>
            <person name="Reddy Y.A.N."/>
            <person name="Phadnis S."/>
            <person name="Ravikumar R.L."/>
            <person name="Schlapbach R."/>
            <person name="Sreeman S.M."/>
            <person name="Shimizu K.K."/>
        </authorList>
    </citation>
    <scope>NUCLEOTIDE SEQUENCE</scope>
</reference>
<keyword evidence="3" id="KW-0732">Signal</keyword>
<feature type="domain" description="14-3-3" evidence="4">
    <location>
        <begin position="141"/>
        <end position="366"/>
    </location>
</feature>
<evidence type="ECO:0000259" key="4">
    <source>
        <dbReference type="Pfam" id="PF00244"/>
    </source>
</evidence>